<dbReference type="GO" id="GO:0000922">
    <property type="term" value="C:spindle pole"/>
    <property type="evidence" value="ECO:0007669"/>
    <property type="project" value="TreeGrafter"/>
</dbReference>
<organism evidence="10 11">
    <name type="scientific">Eublepharis macularius</name>
    <name type="common">Leopard gecko</name>
    <name type="synonym">Cyrtodactylus macularius</name>
    <dbReference type="NCBI Taxonomy" id="481883"/>
    <lineage>
        <taxon>Eukaryota</taxon>
        <taxon>Metazoa</taxon>
        <taxon>Chordata</taxon>
        <taxon>Craniata</taxon>
        <taxon>Vertebrata</taxon>
        <taxon>Euteleostomi</taxon>
        <taxon>Lepidosauria</taxon>
        <taxon>Squamata</taxon>
        <taxon>Bifurcata</taxon>
        <taxon>Gekkota</taxon>
        <taxon>Eublepharidae</taxon>
        <taxon>Eublepharinae</taxon>
        <taxon>Eublepharis</taxon>
    </lineage>
</organism>
<gene>
    <name evidence="8 11" type="primary">SPDL1</name>
    <name evidence="8" type="synonym">CCDC99</name>
</gene>
<dbReference type="GO" id="GO:0043515">
    <property type="term" value="F:kinetochore binding"/>
    <property type="evidence" value="ECO:0007669"/>
    <property type="project" value="UniProtKB-UniRule"/>
</dbReference>
<keyword evidence="1 8" id="KW-0158">Chromosome</keyword>
<dbReference type="Proteomes" id="UP001190640">
    <property type="component" value="Chromosome 4"/>
</dbReference>
<dbReference type="RefSeq" id="XP_054833607.1">
    <property type="nucleotide sequence ID" value="XM_054977632.1"/>
</dbReference>
<protein>
    <recommendedName>
        <fullName evidence="8">Protein Spindly</fullName>
    </recommendedName>
    <alternativeName>
        <fullName evidence="8">Coiled-coil domain-containing protein 99</fullName>
    </alternativeName>
    <alternativeName>
        <fullName evidence="8">Spindle apparatus coiled-coil domain-containing protein 1</fullName>
    </alternativeName>
</protein>
<evidence type="ECO:0000256" key="4">
    <source>
        <dbReference type="ARBA" id="ARBA00022838"/>
    </source>
</evidence>
<keyword evidence="10" id="KW-1185">Reference proteome</keyword>
<keyword evidence="7 8" id="KW-0137">Centromere</keyword>
<reference evidence="11" key="1">
    <citation type="submission" date="2025-08" db="UniProtKB">
        <authorList>
            <consortium name="RefSeq"/>
        </authorList>
    </citation>
    <scope>IDENTIFICATION</scope>
    <source>
        <tissue evidence="11">Blood</tissue>
    </source>
</reference>
<feature type="region of interest" description="Disordered" evidence="9">
    <location>
        <begin position="544"/>
        <end position="587"/>
    </location>
</feature>
<evidence type="ECO:0000256" key="1">
    <source>
        <dbReference type="ARBA" id="ARBA00022454"/>
    </source>
</evidence>
<keyword evidence="4 8" id="KW-0995">Kinetochore</keyword>
<dbReference type="HAMAP" id="MF_03041">
    <property type="entry name" value="SPDLY"/>
    <property type="match status" value="1"/>
</dbReference>
<dbReference type="PANTHER" id="PTHR32123:SF9">
    <property type="entry name" value="PROTEIN SPINDLY"/>
    <property type="match status" value="1"/>
</dbReference>
<dbReference type="GO" id="GO:0051301">
    <property type="term" value="P:cell division"/>
    <property type="evidence" value="ECO:0007669"/>
    <property type="project" value="UniProtKB-KW"/>
</dbReference>
<dbReference type="PANTHER" id="PTHR32123">
    <property type="entry name" value="BICD FAMILY-LIKE CARGO ADAPTER"/>
    <property type="match status" value="1"/>
</dbReference>
<proteinExistence type="inferred from homology"/>
<dbReference type="GO" id="GO:0007094">
    <property type="term" value="P:mitotic spindle assembly checkpoint signaling"/>
    <property type="evidence" value="ECO:0007669"/>
    <property type="project" value="InterPro"/>
</dbReference>
<evidence type="ECO:0000256" key="8">
    <source>
        <dbReference type="HAMAP-Rule" id="MF_03041"/>
    </source>
</evidence>
<accession>A0AA97J9S4</accession>
<keyword evidence="3 8" id="KW-0498">Mitosis</keyword>
<feature type="coiled-coil region" evidence="8">
    <location>
        <begin position="315"/>
        <end position="345"/>
    </location>
</feature>
<keyword evidence="6 8" id="KW-0131">Cell cycle</keyword>
<evidence type="ECO:0000256" key="3">
    <source>
        <dbReference type="ARBA" id="ARBA00022776"/>
    </source>
</evidence>
<dbReference type="GO" id="GO:0000940">
    <property type="term" value="C:outer kinetochore"/>
    <property type="evidence" value="ECO:0007669"/>
    <property type="project" value="UniProtKB-UniRule"/>
</dbReference>
<evidence type="ECO:0000256" key="2">
    <source>
        <dbReference type="ARBA" id="ARBA00022618"/>
    </source>
</evidence>
<evidence type="ECO:0000256" key="5">
    <source>
        <dbReference type="ARBA" id="ARBA00023054"/>
    </source>
</evidence>
<dbReference type="InterPro" id="IPR028593">
    <property type="entry name" value="SPDLY_chordates"/>
</dbReference>
<dbReference type="GeneID" id="129328517"/>
<evidence type="ECO:0000256" key="7">
    <source>
        <dbReference type="ARBA" id="ARBA00023328"/>
    </source>
</evidence>
<comment type="subcellular location">
    <subcellularLocation>
        <location evidence="8">Chromosome</location>
        <location evidence="8">Centromere</location>
        <location evidence="8">Kinetochore</location>
    </subcellularLocation>
</comment>
<dbReference type="Gene3D" id="1.10.287.1490">
    <property type="match status" value="1"/>
</dbReference>
<keyword evidence="5 8" id="KW-0175">Coiled coil</keyword>
<feature type="coiled-coil region" evidence="8">
    <location>
        <begin position="1"/>
        <end position="287"/>
    </location>
</feature>
<evidence type="ECO:0000313" key="10">
    <source>
        <dbReference type="Proteomes" id="UP001190640"/>
    </source>
</evidence>
<keyword evidence="2 8" id="KW-0132">Cell division</keyword>
<dbReference type="GO" id="GO:0034501">
    <property type="term" value="P:protein localization to kinetochore"/>
    <property type="evidence" value="ECO:0007669"/>
    <property type="project" value="UniProtKB-UniRule"/>
</dbReference>
<dbReference type="InterPro" id="IPR051149">
    <property type="entry name" value="Spindly/BICDR_Dynein_Adapter"/>
</dbReference>
<dbReference type="GO" id="GO:0007080">
    <property type="term" value="P:mitotic metaphase chromosome alignment"/>
    <property type="evidence" value="ECO:0007669"/>
    <property type="project" value="TreeGrafter"/>
</dbReference>
<dbReference type="GO" id="GO:0000132">
    <property type="term" value="P:establishment of mitotic spindle orientation"/>
    <property type="evidence" value="ECO:0007669"/>
    <property type="project" value="TreeGrafter"/>
</dbReference>
<evidence type="ECO:0000256" key="6">
    <source>
        <dbReference type="ARBA" id="ARBA00023306"/>
    </source>
</evidence>
<name>A0AA97J9S4_EUBMA</name>
<comment type="similarity">
    <text evidence="8">Belongs to the Spindly family.</text>
</comment>
<dbReference type="CTD" id="54908"/>
<sequence length="587" mass="68337">MESSEEIISRLRSQLKEAEEERRKAAQYGLELMEGQNVLQNRLDELQNEMVTMTEKFEQEKYTLQREVELKNRILGSLNAEYDTLKQQQNIQLDTLREQLERLYGQEINELKNKVEKMKSELDESLLSEKQLKHKVDHLKEVIASKSEELRVMSDRVHETMSSEVFNLQVELIALENTKGELEEKIHELQYSKEQLELVNSNLSNRVSRLEEEREDKEKDLVSYCNALEKLREVNRDLEAQLDHALQQALDPTSKGNSLFAEVEDRRAEMERQLISAKVKYQLLQKQYTFNREHLQRMKLQMATLLRMKGSQGEHDQLERLQNMLQQKNGEIEELILRVKQLEKSKVSENSHELMLFNASERTEFGGGGCTGLLQMKLENSDKEIENLRSELSLQRMKALFESQRVLEMERKLFANERQLEACQSDSINLRVLLDELRIKYEPEELMKNPINFKKAPGNMVSVHETISLLSQTKEEIKLSEAALKPSLQTIPMNVVLPSTLHQKNDHPEKKRVRIKEEEFDNKSIKKNDTASFPVTRLTSELGVKTEENYAGAAEDTSKQEKKSQKKTYPVIRMSSKEAPATQCAQQ</sequence>
<comment type="function">
    <text evidence="8">Required for the localization of dynein and dynactin to the mitotic kintochore. Dynein is believed to control the initial lateral interaction between the kinetochore and spindle microtubules and to facilitate the subsequent formation of end-on kinetochore-microtubule attachments mediated by the NDC80 complex.</text>
</comment>
<dbReference type="AlphaFoldDB" id="A0AA97J9S4"/>
<evidence type="ECO:0000313" key="11">
    <source>
        <dbReference type="RefSeq" id="XP_054833607.1"/>
    </source>
</evidence>
<evidence type="ECO:0000256" key="9">
    <source>
        <dbReference type="SAM" id="MobiDB-lite"/>
    </source>
</evidence>
<dbReference type="KEGG" id="emc:129328517"/>